<feature type="non-terminal residue" evidence="1">
    <location>
        <position position="1"/>
    </location>
</feature>
<reference evidence="1" key="2">
    <citation type="submission" date="2017-10" db="EMBL/GenBank/DDBJ databases">
        <title>Ladona fulva Genome sequencing and assembly.</title>
        <authorList>
            <person name="Murali S."/>
            <person name="Richards S."/>
            <person name="Bandaranaike D."/>
            <person name="Bellair M."/>
            <person name="Blankenburg K."/>
            <person name="Chao H."/>
            <person name="Dinh H."/>
            <person name="Doddapaneni H."/>
            <person name="Dugan-Rocha S."/>
            <person name="Elkadiri S."/>
            <person name="Gnanaolivu R."/>
            <person name="Hernandez B."/>
            <person name="Skinner E."/>
            <person name="Javaid M."/>
            <person name="Lee S."/>
            <person name="Li M."/>
            <person name="Ming W."/>
            <person name="Munidasa M."/>
            <person name="Muniz J."/>
            <person name="Nguyen L."/>
            <person name="Hughes D."/>
            <person name="Osuji N."/>
            <person name="Pu L.-L."/>
            <person name="Puazo M."/>
            <person name="Qu C."/>
            <person name="Quiroz J."/>
            <person name="Raj R."/>
            <person name="Weissenberger G."/>
            <person name="Xin Y."/>
            <person name="Zou X."/>
            <person name="Han Y."/>
            <person name="Worley K."/>
            <person name="Muzny D."/>
            <person name="Gibbs R."/>
        </authorList>
    </citation>
    <scope>NUCLEOTIDE SEQUENCE</scope>
    <source>
        <strain evidence="1">Sampled in the wild</strain>
    </source>
</reference>
<accession>A0A8K0P681</accession>
<evidence type="ECO:0000313" key="2">
    <source>
        <dbReference type="Proteomes" id="UP000792457"/>
    </source>
</evidence>
<sequence>ISRHFIRVRYSSAITAVKLRCYVFLRGVHPVMAAIHRYTHCDDEFLAEKPRSDYIFRFHLLYNIMRKSVHIMMKFVFGLEIILDDPSNTCFWKVTDIFGFGRNAFFAEIWNEPCIVSNIGKLFEENVSDGTRDALKS</sequence>
<proteinExistence type="predicted"/>
<organism evidence="1 2">
    <name type="scientific">Ladona fulva</name>
    <name type="common">Scarce chaser dragonfly</name>
    <name type="synonym">Libellula fulva</name>
    <dbReference type="NCBI Taxonomy" id="123851"/>
    <lineage>
        <taxon>Eukaryota</taxon>
        <taxon>Metazoa</taxon>
        <taxon>Ecdysozoa</taxon>
        <taxon>Arthropoda</taxon>
        <taxon>Hexapoda</taxon>
        <taxon>Insecta</taxon>
        <taxon>Pterygota</taxon>
        <taxon>Palaeoptera</taxon>
        <taxon>Odonata</taxon>
        <taxon>Epiprocta</taxon>
        <taxon>Anisoptera</taxon>
        <taxon>Libelluloidea</taxon>
        <taxon>Libellulidae</taxon>
        <taxon>Ladona</taxon>
    </lineage>
</organism>
<dbReference type="Proteomes" id="UP000792457">
    <property type="component" value="Unassembled WGS sequence"/>
</dbReference>
<dbReference type="AlphaFoldDB" id="A0A8K0P681"/>
<comment type="caution">
    <text evidence="1">The sequence shown here is derived from an EMBL/GenBank/DDBJ whole genome shotgun (WGS) entry which is preliminary data.</text>
</comment>
<dbReference type="EMBL" id="KZ309176">
    <property type="protein sequence ID" value="KAG8237485.1"/>
    <property type="molecule type" value="Genomic_DNA"/>
</dbReference>
<gene>
    <name evidence="1" type="ORF">J437_LFUL017396</name>
</gene>
<evidence type="ECO:0000313" key="1">
    <source>
        <dbReference type="EMBL" id="KAG8237485.1"/>
    </source>
</evidence>
<protein>
    <submittedName>
        <fullName evidence="1">Uncharacterized protein</fullName>
    </submittedName>
</protein>
<name>A0A8K0P681_LADFU</name>
<reference evidence="1" key="1">
    <citation type="submission" date="2013-04" db="EMBL/GenBank/DDBJ databases">
        <authorList>
            <person name="Qu J."/>
            <person name="Murali S.C."/>
            <person name="Bandaranaike D."/>
            <person name="Bellair M."/>
            <person name="Blankenburg K."/>
            <person name="Chao H."/>
            <person name="Dinh H."/>
            <person name="Doddapaneni H."/>
            <person name="Downs B."/>
            <person name="Dugan-Rocha S."/>
            <person name="Elkadiri S."/>
            <person name="Gnanaolivu R.D."/>
            <person name="Hernandez B."/>
            <person name="Javaid M."/>
            <person name="Jayaseelan J.C."/>
            <person name="Lee S."/>
            <person name="Li M."/>
            <person name="Ming W."/>
            <person name="Munidasa M."/>
            <person name="Muniz J."/>
            <person name="Nguyen L."/>
            <person name="Ongeri F."/>
            <person name="Osuji N."/>
            <person name="Pu L.-L."/>
            <person name="Puazo M."/>
            <person name="Qu C."/>
            <person name="Quiroz J."/>
            <person name="Raj R."/>
            <person name="Weissenberger G."/>
            <person name="Xin Y."/>
            <person name="Zou X."/>
            <person name="Han Y."/>
            <person name="Richards S."/>
            <person name="Worley K."/>
            <person name="Muzny D."/>
            <person name="Gibbs R."/>
        </authorList>
    </citation>
    <scope>NUCLEOTIDE SEQUENCE</scope>
    <source>
        <strain evidence="1">Sampled in the wild</strain>
    </source>
</reference>
<keyword evidence="2" id="KW-1185">Reference proteome</keyword>